<name>A0A285LSI3_9NOCA</name>
<dbReference type="EMBL" id="OBEG01000005">
    <property type="protein sequence ID" value="SNY87904.1"/>
    <property type="molecule type" value="Genomic_DNA"/>
</dbReference>
<dbReference type="RefSeq" id="WP_179830975.1">
    <property type="nucleotide sequence ID" value="NZ_JAMTCV010000004.1"/>
</dbReference>
<protein>
    <submittedName>
        <fullName evidence="1">Uncharacterized protein</fullName>
    </submittedName>
</protein>
<dbReference type="STRING" id="1379680.GCA_001612615_02992"/>
<evidence type="ECO:0000313" key="1">
    <source>
        <dbReference type="EMBL" id="SNY87904.1"/>
    </source>
</evidence>
<reference evidence="1 2" key="1">
    <citation type="submission" date="2017-09" db="EMBL/GenBank/DDBJ databases">
        <authorList>
            <person name="Ehlers B."/>
            <person name="Leendertz F.H."/>
        </authorList>
    </citation>
    <scope>NUCLEOTIDE SEQUENCE [LARGE SCALE GENOMIC DNA]</scope>
    <source>
        <strain evidence="1 2">DSM 45537</strain>
    </source>
</reference>
<dbReference type="AlphaFoldDB" id="A0A285LSI3"/>
<keyword evidence="2" id="KW-1185">Reference proteome</keyword>
<gene>
    <name evidence="1" type="ORF">SAMN04244553_4863</name>
</gene>
<organism evidence="1 2">
    <name type="scientific">Nocardia amikacinitolerans</name>
    <dbReference type="NCBI Taxonomy" id="756689"/>
    <lineage>
        <taxon>Bacteria</taxon>
        <taxon>Bacillati</taxon>
        <taxon>Actinomycetota</taxon>
        <taxon>Actinomycetes</taxon>
        <taxon>Mycobacteriales</taxon>
        <taxon>Nocardiaceae</taxon>
        <taxon>Nocardia</taxon>
    </lineage>
</organism>
<evidence type="ECO:0000313" key="2">
    <source>
        <dbReference type="Proteomes" id="UP000219565"/>
    </source>
</evidence>
<dbReference type="Proteomes" id="UP000219565">
    <property type="component" value="Unassembled WGS sequence"/>
</dbReference>
<proteinExistence type="predicted"/>
<accession>A0A285LSI3</accession>
<sequence length="50" mass="6025">MCRKYEIEEVREFRLDAHAGEYRLHRLHREGFLELEHVVVGEIGFADLVR</sequence>